<evidence type="ECO:0008006" key="3">
    <source>
        <dbReference type="Google" id="ProtNLM"/>
    </source>
</evidence>
<dbReference type="EMBL" id="CP013023">
    <property type="protein sequence ID" value="ANF95848.1"/>
    <property type="molecule type" value="Genomic_DNA"/>
</dbReference>
<accession>A0A172ZE06</accession>
<dbReference type="Gene3D" id="2.60.120.260">
    <property type="entry name" value="Galactose-binding domain-like"/>
    <property type="match status" value="2"/>
</dbReference>
<dbReference type="Proteomes" id="UP000078148">
    <property type="component" value="Chromosome"/>
</dbReference>
<organism evidence="1 2">
    <name type="scientific">Paenibacillus bovis</name>
    <dbReference type="NCBI Taxonomy" id="1616788"/>
    <lineage>
        <taxon>Bacteria</taxon>
        <taxon>Bacillati</taxon>
        <taxon>Bacillota</taxon>
        <taxon>Bacilli</taxon>
        <taxon>Bacillales</taxon>
        <taxon>Paenibacillaceae</taxon>
        <taxon>Paenibacillus</taxon>
    </lineage>
</organism>
<name>A0A172ZE06_9BACL</name>
<reference evidence="2" key="1">
    <citation type="submission" date="2015-10" db="EMBL/GenBank/DDBJ databases">
        <title>Genome of Paenibacillus bovis sp. nov.</title>
        <authorList>
            <person name="Wu Z."/>
            <person name="Gao C."/>
            <person name="Liu Z."/>
            <person name="Zheng H."/>
        </authorList>
    </citation>
    <scope>NUCLEOTIDE SEQUENCE [LARGE SCALE GENOMIC DNA]</scope>
    <source>
        <strain evidence="2">BD3526</strain>
    </source>
</reference>
<sequence>MGLLNFKNGMVLAGALFLGTVFQSGTVHALQYGGDIVPTLSSSAGSNGTAKASVEESGYEAWKAFDNNGNANSYWRAPADSTSKLSYELNQKQVVNKYTVQADTYDAADAPKKWQFAGKIGNNWLVIDEQAGQSGWAPGEKRTFEVDNDVAYSGYALFITGNNGSKWVGINDLELTSFEGNTNVIPAMGAPTLDAVNTPGAAASVNVESAWKAFDHSVSQDSAWTSDSQRYVDASLSYTFSSPKVIKGYAIAVTAKSTAPVSWMLVGSNDGKEWDEVIHEVKSSMRWEPGQKKIYAVDNTTAYKAYKLIINRNSGPTQVVVNEFELYQ</sequence>
<dbReference type="SUPFAM" id="SSF49785">
    <property type="entry name" value="Galactose-binding domain-like"/>
    <property type="match status" value="2"/>
</dbReference>
<dbReference type="KEGG" id="pbv:AR543_07400"/>
<reference evidence="1 2" key="2">
    <citation type="journal article" date="2016" name="Int. J. Syst. Evol. Microbiol.">
        <title>Paenibacillus bovis sp. nov., isolated from raw yak (Bos grunniens) milk.</title>
        <authorList>
            <person name="Gao C."/>
            <person name="Han J."/>
            <person name="Liu Z."/>
            <person name="Xu X."/>
            <person name="Hang F."/>
            <person name="Wu Z."/>
        </authorList>
    </citation>
    <scope>NUCLEOTIDE SEQUENCE [LARGE SCALE GENOMIC DNA]</scope>
    <source>
        <strain evidence="1 2">BD3526</strain>
    </source>
</reference>
<evidence type="ECO:0000313" key="2">
    <source>
        <dbReference type="Proteomes" id="UP000078148"/>
    </source>
</evidence>
<dbReference type="AlphaFoldDB" id="A0A172ZE06"/>
<dbReference type="RefSeq" id="WP_060533171.1">
    <property type="nucleotide sequence ID" value="NZ_CP013023.1"/>
</dbReference>
<gene>
    <name evidence="1" type="ORF">AR543_07400</name>
</gene>
<keyword evidence="2" id="KW-1185">Reference proteome</keyword>
<dbReference type="InterPro" id="IPR008979">
    <property type="entry name" value="Galactose-bd-like_sf"/>
</dbReference>
<proteinExistence type="predicted"/>
<dbReference type="STRING" id="1616788.AR543_07400"/>
<evidence type="ECO:0000313" key="1">
    <source>
        <dbReference type="EMBL" id="ANF95848.1"/>
    </source>
</evidence>
<protein>
    <recommendedName>
        <fullName evidence="3">F5/8 type C domain-containing protein</fullName>
    </recommendedName>
</protein>
<dbReference type="OrthoDB" id="7182479at2"/>